<name>A0A4P1RDA5_LUPAN</name>
<dbReference type="InterPro" id="IPR002816">
    <property type="entry name" value="TraB/PrgY/GumN_fam"/>
</dbReference>
<dbReference type="AlphaFoldDB" id="A0A4P1RDA5"/>
<dbReference type="Gene3D" id="3.20.20.100">
    <property type="entry name" value="NADP-dependent oxidoreductase domain"/>
    <property type="match status" value="1"/>
</dbReference>
<dbReference type="Pfam" id="PF00248">
    <property type="entry name" value="Aldo_ket_red"/>
    <property type="match status" value="1"/>
</dbReference>
<feature type="region of interest" description="Disordered" evidence="1">
    <location>
        <begin position="483"/>
        <end position="508"/>
    </location>
</feature>
<dbReference type="InterPro" id="IPR046345">
    <property type="entry name" value="TraB_PrgY-like"/>
</dbReference>
<dbReference type="CDD" id="cd19093">
    <property type="entry name" value="AKR_AtPLR-like"/>
    <property type="match status" value="1"/>
</dbReference>
<dbReference type="CDD" id="cd14726">
    <property type="entry name" value="TraB_PrgY-like"/>
    <property type="match status" value="1"/>
</dbReference>
<evidence type="ECO:0000313" key="3">
    <source>
        <dbReference type="EMBL" id="OIW08420.1"/>
    </source>
</evidence>
<gene>
    <name evidence="3" type="ORF">TanjilG_03096</name>
</gene>
<dbReference type="EMBL" id="CM007367">
    <property type="protein sequence ID" value="OIW08420.1"/>
    <property type="molecule type" value="Genomic_DNA"/>
</dbReference>
<evidence type="ECO:0000259" key="2">
    <source>
        <dbReference type="Pfam" id="PF00248"/>
    </source>
</evidence>
<dbReference type="InterPro" id="IPR036812">
    <property type="entry name" value="NAD(P)_OxRdtase_dom_sf"/>
</dbReference>
<accession>A0A4P1RDA5</accession>
<organism evidence="3 4">
    <name type="scientific">Lupinus angustifolius</name>
    <name type="common">Narrow-leaved blue lupine</name>
    <dbReference type="NCBI Taxonomy" id="3871"/>
    <lineage>
        <taxon>Eukaryota</taxon>
        <taxon>Viridiplantae</taxon>
        <taxon>Streptophyta</taxon>
        <taxon>Embryophyta</taxon>
        <taxon>Tracheophyta</taxon>
        <taxon>Spermatophyta</taxon>
        <taxon>Magnoliopsida</taxon>
        <taxon>eudicotyledons</taxon>
        <taxon>Gunneridae</taxon>
        <taxon>Pentapetalae</taxon>
        <taxon>rosids</taxon>
        <taxon>fabids</taxon>
        <taxon>Fabales</taxon>
        <taxon>Fabaceae</taxon>
        <taxon>Papilionoideae</taxon>
        <taxon>50 kb inversion clade</taxon>
        <taxon>genistoids sensu lato</taxon>
        <taxon>core genistoids</taxon>
        <taxon>Genisteae</taxon>
        <taxon>Lupinus</taxon>
    </lineage>
</organism>
<dbReference type="PROSITE" id="PS00062">
    <property type="entry name" value="ALDOKETO_REDUCTASE_2"/>
    <property type="match status" value="1"/>
</dbReference>
<protein>
    <recommendedName>
        <fullName evidence="2">NADP-dependent oxidoreductase domain-containing protein</fullName>
    </recommendedName>
</protein>
<feature type="domain" description="NADP-dependent oxidoreductase" evidence="2">
    <location>
        <begin position="55"/>
        <end position="357"/>
    </location>
</feature>
<dbReference type="InterPro" id="IPR018170">
    <property type="entry name" value="Aldo/ket_reductase_CS"/>
</dbReference>
<reference evidence="3 4" key="1">
    <citation type="journal article" date="2017" name="Plant Biotechnol. J.">
        <title>A comprehensive draft genome sequence for lupin (Lupinus angustifolius), an emerging health food: insights into plant-microbe interactions and legume evolution.</title>
        <authorList>
            <person name="Hane J.K."/>
            <person name="Ming Y."/>
            <person name="Kamphuis L.G."/>
            <person name="Nelson M.N."/>
            <person name="Garg G."/>
            <person name="Atkins C.A."/>
            <person name="Bayer P.E."/>
            <person name="Bravo A."/>
            <person name="Bringans S."/>
            <person name="Cannon S."/>
            <person name="Edwards D."/>
            <person name="Foley R."/>
            <person name="Gao L.L."/>
            <person name="Harrison M.J."/>
            <person name="Huang W."/>
            <person name="Hurgobin B."/>
            <person name="Li S."/>
            <person name="Liu C.W."/>
            <person name="McGrath A."/>
            <person name="Morahan G."/>
            <person name="Murray J."/>
            <person name="Weller J."/>
            <person name="Jian J."/>
            <person name="Singh K.B."/>
        </authorList>
    </citation>
    <scope>NUCLEOTIDE SEQUENCE [LARGE SCALE GENOMIC DNA]</scope>
    <source>
        <strain evidence="4">cv. Tanjil</strain>
        <tissue evidence="3">Whole plant</tissue>
    </source>
</reference>
<dbReference type="SUPFAM" id="SSF51430">
    <property type="entry name" value="NAD(P)-linked oxidoreductase"/>
    <property type="match status" value="1"/>
</dbReference>
<dbReference type="GO" id="GO:0005741">
    <property type="term" value="C:mitochondrial outer membrane"/>
    <property type="evidence" value="ECO:0007669"/>
    <property type="project" value="TreeGrafter"/>
</dbReference>
<sequence>MALHISSACFTTLLGHSRVNRIRAEGSSSSSSSATLKTVVEDKVKLGGSDLKVSPLGIGAWSWGDTTYWNNFDWNDRKEKDAKKAFDASIDGGVTFFDTAEVYGSGLTLGAVNSEVLLGRFIKERKEKEPAVEIEVATKFAALPWRLGRQSVLSALKDSLCRLGLTSVDLYQLHWPGVWGNEGYIDGLGDAVEKGLVKAVGVSNYSEKRLREAYEKLNKRGIPLASNQVNYSLIYRAPEEKGVKAACDELGITLIAYSPIAQGVLTGKYTPDKPPSGPRSRIYTPEFLTRLQPLLNKLARIGEKYDKTSTQVSLNWLIAQGNVVPIPGAKTAEQAAEFIGALGWRLADEEVAELRSLASEIRPVNNLRVKAGSTVLRYSGVVHMTQLVTRFQLARVTVTTTPFIHRSNPKPASFKLSPPLSQTLAFPQFSSKTTAPSATFRRTIRPAMDAQPQESATPPVESKEDFIHVDDLKMENLSDSLVRIDNDSSNDEPSESASENEASDRLPVTLPEELSRNVLVLSCESSAEGGVCDVYLVGTAHVSEESSREVQAIVNHLKPEVVFLELCSSRVAVLTLQNLKVPTAGEMIAMLKKKHNLFEVLYGWFLAKIASQLEVFPGSEFRVAYEEAMKYGGRVILGDRPVQVTLRRTWSKMPLWHKTKLVYSLLFQAVFLPSSDDLNKMLKEMDDSDMLTLVIQEMSKEFPTLMETVVHERDHTGQLIAYSMPLFLFLLLEGPCNYYNPVTKGHAFAISRDCCDFIVQKAALRLTYKAALRLTPLV</sequence>
<dbReference type="GO" id="GO:0016491">
    <property type="term" value="F:oxidoreductase activity"/>
    <property type="evidence" value="ECO:0007669"/>
    <property type="project" value="InterPro"/>
</dbReference>
<dbReference type="PANTHER" id="PTHR21530:SF7">
    <property type="entry name" value="TRAB DOMAIN-CONTAINING PROTEIN"/>
    <property type="match status" value="1"/>
</dbReference>
<dbReference type="Proteomes" id="UP000188354">
    <property type="component" value="Chromosome LG07"/>
</dbReference>
<dbReference type="InterPro" id="IPR020471">
    <property type="entry name" value="AKR"/>
</dbReference>
<dbReference type="Pfam" id="PF01963">
    <property type="entry name" value="TraB_PrgY_gumN"/>
    <property type="match status" value="1"/>
</dbReference>
<dbReference type="STRING" id="3871.A0A4P1RDA5"/>
<dbReference type="PANTHER" id="PTHR21530">
    <property type="entry name" value="PHEROMONE SHUTDOWN PROTEIN"/>
    <property type="match status" value="1"/>
</dbReference>
<dbReference type="Gramene" id="OIW08420">
    <property type="protein sequence ID" value="OIW08420"/>
    <property type="gene ID" value="TanjilG_03096"/>
</dbReference>
<dbReference type="PRINTS" id="PR00069">
    <property type="entry name" value="ALDKETRDTASE"/>
</dbReference>
<dbReference type="InterPro" id="IPR023210">
    <property type="entry name" value="NADP_OxRdtase_dom"/>
</dbReference>
<proteinExistence type="predicted"/>
<evidence type="ECO:0000256" key="1">
    <source>
        <dbReference type="SAM" id="MobiDB-lite"/>
    </source>
</evidence>
<keyword evidence="4" id="KW-1185">Reference proteome</keyword>
<evidence type="ECO:0000313" key="4">
    <source>
        <dbReference type="Proteomes" id="UP000188354"/>
    </source>
</evidence>